<dbReference type="SMART" id="SM00155">
    <property type="entry name" value="PLDc"/>
    <property type="match status" value="2"/>
</dbReference>
<dbReference type="SUPFAM" id="SSF56024">
    <property type="entry name" value="Phospholipase D/nuclease"/>
    <property type="match status" value="2"/>
</dbReference>
<evidence type="ECO:0000313" key="3">
    <source>
        <dbReference type="Proteomes" id="UP000705867"/>
    </source>
</evidence>
<dbReference type="PROSITE" id="PS50035">
    <property type="entry name" value="PLD"/>
    <property type="match status" value="2"/>
</dbReference>
<protein>
    <submittedName>
        <fullName evidence="2">Phosphatidylserine/phosphatidylglycerophosphate/ cardiolipin synthase family protein</fullName>
    </submittedName>
</protein>
<dbReference type="Proteomes" id="UP000705867">
    <property type="component" value="Unassembled WGS sequence"/>
</dbReference>
<proteinExistence type="predicted"/>
<name>A0A953M0Y8_9BACT</name>
<organism evidence="2 3">
    <name type="scientific">Candidatus Nitrobium versatile</name>
    <dbReference type="NCBI Taxonomy" id="2884831"/>
    <lineage>
        <taxon>Bacteria</taxon>
        <taxon>Pseudomonadati</taxon>
        <taxon>Nitrospirota</taxon>
        <taxon>Nitrospiria</taxon>
        <taxon>Nitrospirales</taxon>
        <taxon>Nitrospiraceae</taxon>
        <taxon>Candidatus Nitrobium</taxon>
    </lineage>
</organism>
<sequence length="537" mass="59710">MHTKRLVVIVSASLATLAALWCIGTLLIDVHLPGRGGHRSEAPVPSYSAGTLREVFESLPVEGGVDSRIELLDDNPEAWAARWRLLGEARENLTISYFILKQDIFGVSFLGHLLHKAHQGVRIRILLDAIGTKLSRELSGNDYLDTLVGTGKVAVKMYRPLFFRYIDAFLTMNPAAVIASDHDKILAADGRLALIGGRNIALEYFADPRDYPKSFRDADVLLGGLRIGSVLEAAFDAGFESGDAHDVRREAVDIRDSRADLLLAYEAMDAWLRGSPFSEKTIAEIRKKGFSWIDDLKKLPRLRGALKKKPARPIAAEVRLLDSRPRLLTSDDPISRSLVRLAQSARGEIFIQSPYLVLSRHVVSLFEQAAARGVRITVLTNSPVSSDNALSQAFFLEQWPEVMARVPTLRLFVTGDRHTLHGKLGAIDGHLALIGTYNMDPLSMAVNSELVAAVWSAPFARQLLAKPQRLIAGGPPRIYEYRIARDRYGRPKRDRDGNVAIAFGPEHHSSPEQWKAVQRYWKLLRQAEKLPGFSKLL</sequence>
<feature type="domain" description="PLD phosphodiesterase" evidence="1">
    <location>
        <begin position="416"/>
        <end position="443"/>
    </location>
</feature>
<feature type="domain" description="PLD phosphodiesterase" evidence="1">
    <location>
        <begin position="177"/>
        <end position="204"/>
    </location>
</feature>
<dbReference type="PANTHER" id="PTHR21248:SF12">
    <property type="entry name" value="CARDIOLIPIN SYNTHASE C"/>
    <property type="match status" value="1"/>
</dbReference>
<comment type="caution">
    <text evidence="2">The sequence shown here is derived from an EMBL/GenBank/DDBJ whole genome shotgun (WGS) entry which is preliminary data.</text>
</comment>
<accession>A0A953M0Y8</accession>
<gene>
    <name evidence="2" type="ORF">K8I29_02595</name>
</gene>
<dbReference type="Pfam" id="PF13091">
    <property type="entry name" value="PLDc_2"/>
    <property type="match status" value="2"/>
</dbReference>
<dbReference type="EMBL" id="JAIOIV010000018">
    <property type="protein sequence ID" value="MBZ0155087.1"/>
    <property type="molecule type" value="Genomic_DNA"/>
</dbReference>
<dbReference type="InterPro" id="IPR025202">
    <property type="entry name" value="PLD-like_dom"/>
</dbReference>
<evidence type="ECO:0000313" key="2">
    <source>
        <dbReference type="EMBL" id="MBZ0155087.1"/>
    </source>
</evidence>
<dbReference type="PANTHER" id="PTHR21248">
    <property type="entry name" value="CARDIOLIPIN SYNTHASE"/>
    <property type="match status" value="1"/>
</dbReference>
<dbReference type="Gene3D" id="3.30.870.10">
    <property type="entry name" value="Endonuclease Chain A"/>
    <property type="match status" value="2"/>
</dbReference>
<reference evidence="2" key="1">
    <citation type="journal article" date="2021" name="bioRxiv">
        <title>Unraveling nitrogen, sulfur and carbon metabolic pathways and microbial community transcriptional responses to substrate deprivation and toxicity stresses in a bioreactor mimicking anoxic brackish coastal sediment conditions.</title>
        <authorList>
            <person name="Martins P.D."/>
            <person name="Echeveste M.J."/>
            <person name="Arshad A."/>
            <person name="Kurth J."/>
            <person name="Ouboter H."/>
            <person name="Jetten M.S.M."/>
            <person name="Welte C.U."/>
        </authorList>
    </citation>
    <scope>NUCLEOTIDE SEQUENCE</scope>
    <source>
        <strain evidence="2">MAG_39</strain>
    </source>
</reference>
<dbReference type="AlphaFoldDB" id="A0A953M0Y8"/>
<dbReference type="GO" id="GO:0032049">
    <property type="term" value="P:cardiolipin biosynthetic process"/>
    <property type="evidence" value="ECO:0007669"/>
    <property type="project" value="UniProtKB-ARBA"/>
</dbReference>
<dbReference type="GO" id="GO:0030572">
    <property type="term" value="F:phosphatidyltransferase activity"/>
    <property type="evidence" value="ECO:0007669"/>
    <property type="project" value="UniProtKB-ARBA"/>
</dbReference>
<reference evidence="2" key="2">
    <citation type="submission" date="2021-08" db="EMBL/GenBank/DDBJ databases">
        <authorList>
            <person name="Dalcin Martins P."/>
        </authorList>
    </citation>
    <scope>NUCLEOTIDE SEQUENCE</scope>
    <source>
        <strain evidence="2">MAG_39</strain>
    </source>
</reference>
<evidence type="ECO:0000259" key="1">
    <source>
        <dbReference type="PROSITE" id="PS50035"/>
    </source>
</evidence>
<dbReference type="InterPro" id="IPR001736">
    <property type="entry name" value="PLipase_D/transphosphatidylase"/>
</dbReference>